<keyword evidence="3 8" id="KW-0808">Transferase</keyword>
<evidence type="ECO:0000313" key="13">
    <source>
        <dbReference type="EMBL" id="KKI49583.1"/>
    </source>
</evidence>
<feature type="active site" description="Proton acceptor" evidence="8">
    <location>
        <position position="240"/>
    </location>
</feature>
<evidence type="ECO:0000256" key="6">
    <source>
        <dbReference type="ARBA" id="ARBA00022840"/>
    </source>
</evidence>
<evidence type="ECO:0000256" key="1">
    <source>
        <dbReference type="ARBA" id="ARBA00009156"/>
    </source>
</evidence>
<dbReference type="Pfam" id="PF02782">
    <property type="entry name" value="FGGY_C"/>
    <property type="match status" value="1"/>
</dbReference>
<keyword evidence="4 8" id="KW-0547">Nucleotide-binding</keyword>
<feature type="domain" description="Carbohydrate kinase FGGY N-terminal" evidence="11">
    <location>
        <begin position="3"/>
        <end position="247"/>
    </location>
</feature>
<comment type="function">
    <text evidence="8">Catalyzes the phosphorylation of D-xylulose to D-xylulose 5-phosphate.</text>
</comment>
<dbReference type="InterPro" id="IPR018484">
    <property type="entry name" value="FGGY_N"/>
</dbReference>
<comment type="catalytic activity">
    <reaction evidence="8 10">
        <text>D-xylulose + ATP = D-xylulose 5-phosphate + ADP + H(+)</text>
        <dbReference type="Rhea" id="RHEA:10964"/>
        <dbReference type="ChEBI" id="CHEBI:15378"/>
        <dbReference type="ChEBI" id="CHEBI:17140"/>
        <dbReference type="ChEBI" id="CHEBI:30616"/>
        <dbReference type="ChEBI" id="CHEBI:57737"/>
        <dbReference type="ChEBI" id="CHEBI:456216"/>
        <dbReference type="EC" id="2.7.1.17"/>
    </reaction>
</comment>
<feature type="binding site" evidence="8">
    <location>
        <begin position="81"/>
        <end position="82"/>
    </location>
    <ligand>
        <name>substrate</name>
    </ligand>
</feature>
<evidence type="ECO:0000256" key="9">
    <source>
        <dbReference type="RuleBase" id="RU003733"/>
    </source>
</evidence>
<dbReference type="PATRIC" id="fig|270498.16.peg.3258"/>
<proteinExistence type="inferred from homology"/>
<dbReference type="InterPro" id="IPR018483">
    <property type="entry name" value="Carb_kinase_FGGY_CS"/>
</dbReference>
<evidence type="ECO:0000256" key="2">
    <source>
        <dbReference type="ARBA" id="ARBA00022629"/>
    </source>
</evidence>
<dbReference type="InterPro" id="IPR043129">
    <property type="entry name" value="ATPase_NBD"/>
</dbReference>
<dbReference type="PANTHER" id="PTHR43095:SF5">
    <property type="entry name" value="XYLULOSE KINASE"/>
    <property type="match status" value="1"/>
</dbReference>
<evidence type="ECO:0000256" key="7">
    <source>
        <dbReference type="ARBA" id="ARBA00023277"/>
    </source>
</evidence>
<dbReference type="InterPro" id="IPR000577">
    <property type="entry name" value="Carb_kinase_FGGY"/>
</dbReference>
<dbReference type="EMBL" id="LAYJ01000133">
    <property type="protein sequence ID" value="KKI49583.1"/>
    <property type="molecule type" value="Genomic_DNA"/>
</dbReference>
<feature type="site" description="Important for activity" evidence="8">
    <location>
        <position position="8"/>
    </location>
</feature>
<sequence length="512" mass="55209">MSYLIGIDVGTSGTKTVLFDETGEARASATMEYPLYQPKNGWAEQDPHDWWNAVCKTVPDVIRKSGVQAAEIKGVGLSGQMHGLVMLTKDGEVIRNSIIWCDGRTGDECAYITKTIGKERLVELSANPALTGFTAGKILWVRNNEPQNYERCAHILLPKDYIRYMLTGEFATEVSDASGMNLMDIPARTWSDEILNKLEIDQSMLGRLYESCEVTGAITGEAAKLTGLQPGTPVVGGAGDNAAAAVGTGVVKQGKAFITIGTSGVIFAHSERVAIDPEGRVHTFCAAVPGAWTVMSCTLAAGLSLKWYRDHFCKAEMEAAEGMGVDSYLLLNEQIARVPIGADKLIFAPYLMGERSPILDENARGVFLGLSARHTKYNLLRAVMEGVTFSQKECYNILCGMGVPFSEMLATGGGGKSPLWRQMIADVCGCNVTTLKTQEGPALGAAILAGVGAGVYGSVQQGCEAVIRTGTVQKPVTENSAEYEKYYRIYREIYPGLKEQFRALADMEGTGD</sequence>
<dbReference type="HAMAP" id="MF_02220">
    <property type="entry name" value="XylB"/>
    <property type="match status" value="1"/>
</dbReference>
<evidence type="ECO:0000259" key="11">
    <source>
        <dbReference type="Pfam" id="PF00370"/>
    </source>
</evidence>
<dbReference type="GO" id="GO:0005524">
    <property type="term" value="F:ATP binding"/>
    <property type="evidence" value="ECO:0007669"/>
    <property type="project" value="UniProtKB-UniRule"/>
</dbReference>
<evidence type="ECO:0000256" key="8">
    <source>
        <dbReference type="HAMAP-Rule" id="MF_02220"/>
    </source>
</evidence>
<dbReference type="InterPro" id="IPR050406">
    <property type="entry name" value="FGGY_Carb_Kinase"/>
</dbReference>
<comment type="similarity">
    <text evidence="1 8 9">Belongs to the FGGY kinase family.</text>
</comment>
<evidence type="ECO:0000256" key="10">
    <source>
        <dbReference type="RuleBase" id="RU364073"/>
    </source>
</evidence>
<keyword evidence="2 8" id="KW-0859">Xylose metabolism</keyword>
<keyword evidence="6 8" id="KW-0067">ATP-binding</keyword>
<dbReference type="Gene3D" id="3.30.420.40">
    <property type="match status" value="2"/>
</dbReference>
<comment type="caution">
    <text evidence="13">The sequence shown here is derived from an EMBL/GenBank/DDBJ whole genome shotgun (WGS) entry which is preliminary data.</text>
</comment>
<gene>
    <name evidence="8 10" type="primary">xylB</name>
    <name evidence="13" type="ORF">CHK_3161</name>
</gene>
<dbReference type="PROSITE" id="PS00445">
    <property type="entry name" value="FGGY_KINASES_2"/>
    <property type="match status" value="1"/>
</dbReference>
<keyword evidence="14" id="KW-1185">Reference proteome</keyword>
<dbReference type="SUPFAM" id="SSF53067">
    <property type="entry name" value="Actin-like ATPase domain"/>
    <property type="match status" value="2"/>
</dbReference>
<dbReference type="GO" id="GO:0005998">
    <property type="term" value="P:xylulose catabolic process"/>
    <property type="evidence" value="ECO:0007669"/>
    <property type="project" value="UniProtKB-UniRule"/>
</dbReference>
<keyword evidence="5 8" id="KW-0418">Kinase</keyword>
<dbReference type="Proteomes" id="UP000034076">
    <property type="component" value="Unassembled WGS sequence"/>
</dbReference>
<evidence type="ECO:0000256" key="4">
    <source>
        <dbReference type="ARBA" id="ARBA00022741"/>
    </source>
</evidence>
<feature type="domain" description="Carbohydrate kinase FGGY C-terminal" evidence="12">
    <location>
        <begin position="257"/>
        <end position="452"/>
    </location>
</feature>
<dbReference type="Pfam" id="PF00370">
    <property type="entry name" value="FGGY_N"/>
    <property type="match status" value="1"/>
</dbReference>
<dbReference type="InterPro" id="IPR006000">
    <property type="entry name" value="Xylulokinase"/>
</dbReference>
<dbReference type="NCBIfam" id="TIGR01312">
    <property type="entry name" value="XylB"/>
    <property type="match status" value="1"/>
</dbReference>
<reference evidence="13 14" key="1">
    <citation type="submission" date="2015-04" db="EMBL/GenBank/DDBJ databases">
        <title>Draft genome sequence of bacteremic isolate Catabacter hongkongensis type strain HKU16T.</title>
        <authorList>
            <person name="Lau S.K."/>
            <person name="Teng J.L."/>
            <person name="Huang Y."/>
            <person name="Curreem S.O."/>
            <person name="Tsui S.K."/>
            <person name="Woo P.C."/>
        </authorList>
    </citation>
    <scope>NUCLEOTIDE SEQUENCE [LARGE SCALE GENOMIC DNA]</scope>
    <source>
        <strain evidence="13 14">HKU16</strain>
    </source>
</reference>
<evidence type="ECO:0000256" key="5">
    <source>
        <dbReference type="ARBA" id="ARBA00022777"/>
    </source>
</evidence>
<dbReference type="GO" id="GO:0042732">
    <property type="term" value="P:D-xylose metabolic process"/>
    <property type="evidence" value="ECO:0007669"/>
    <property type="project" value="UniProtKB-KW"/>
</dbReference>
<dbReference type="STRING" id="270498.CHK_3161"/>
<dbReference type="PANTHER" id="PTHR43095">
    <property type="entry name" value="SUGAR KINASE"/>
    <property type="match status" value="1"/>
</dbReference>
<dbReference type="GO" id="GO:0004856">
    <property type="term" value="F:D-xylulokinase activity"/>
    <property type="evidence" value="ECO:0007669"/>
    <property type="project" value="UniProtKB-UniRule"/>
</dbReference>
<evidence type="ECO:0000256" key="3">
    <source>
        <dbReference type="ARBA" id="ARBA00022679"/>
    </source>
</evidence>
<organism evidence="13 14">
    <name type="scientific">Christensenella hongkongensis</name>
    <dbReference type="NCBI Taxonomy" id="270498"/>
    <lineage>
        <taxon>Bacteria</taxon>
        <taxon>Bacillati</taxon>
        <taxon>Bacillota</taxon>
        <taxon>Clostridia</taxon>
        <taxon>Christensenellales</taxon>
        <taxon>Christensenellaceae</taxon>
        <taxon>Christensenella</taxon>
    </lineage>
</organism>
<dbReference type="PIRSF" id="PIRSF000538">
    <property type="entry name" value="GlpK"/>
    <property type="match status" value="1"/>
</dbReference>
<dbReference type="AlphaFoldDB" id="A0A0M2NBH5"/>
<dbReference type="OrthoDB" id="9805576at2"/>
<dbReference type="RefSeq" id="WP_046444893.1">
    <property type="nucleotide sequence ID" value="NZ_LAYJ01000133.1"/>
</dbReference>
<name>A0A0M2NBH5_9FIRM</name>
<evidence type="ECO:0000259" key="12">
    <source>
        <dbReference type="Pfam" id="PF02782"/>
    </source>
</evidence>
<dbReference type="EC" id="2.7.1.17" evidence="8 10"/>
<dbReference type="InterPro" id="IPR018485">
    <property type="entry name" value="FGGY_C"/>
</dbReference>
<accession>A0A0M2NBH5</accession>
<evidence type="ECO:0000313" key="14">
    <source>
        <dbReference type="Proteomes" id="UP000034076"/>
    </source>
</evidence>
<dbReference type="PROSITE" id="PS00933">
    <property type="entry name" value="FGGY_KINASES_1"/>
    <property type="match status" value="1"/>
</dbReference>
<protein>
    <recommendedName>
        <fullName evidence="8 10">Xylulose kinase</fullName>
        <shortName evidence="8 10">Xylulokinase</shortName>
        <ecNumber evidence="8 10">2.7.1.17</ecNumber>
    </recommendedName>
</protein>
<dbReference type="CDD" id="cd07808">
    <property type="entry name" value="ASKHA_NBD_FGGY_EcXK-like"/>
    <property type="match status" value="1"/>
</dbReference>
<keyword evidence="7 8" id="KW-0119">Carbohydrate metabolism</keyword>